<organism evidence="2 3">
    <name type="scientific">Azospirillum formosense</name>
    <dbReference type="NCBI Taxonomy" id="861533"/>
    <lineage>
        <taxon>Bacteria</taxon>
        <taxon>Pseudomonadati</taxon>
        <taxon>Pseudomonadota</taxon>
        <taxon>Alphaproteobacteria</taxon>
        <taxon>Rhodospirillales</taxon>
        <taxon>Azospirillaceae</taxon>
        <taxon>Azospirillum</taxon>
    </lineage>
</organism>
<keyword evidence="3" id="KW-1185">Reference proteome</keyword>
<dbReference type="Pfam" id="PF21882">
    <property type="entry name" value="Gp53-like_C"/>
    <property type="match status" value="1"/>
</dbReference>
<name>A0ABX2KXX5_9PROT</name>
<dbReference type="Gene3D" id="2.60.40.3940">
    <property type="match status" value="1"/>
</dbReference>
<comment type="caution">
    <text evidence="2">The sequence shown here is derived from an EMBL/GenBank/DDBJ whole genome shotgun (WGS) entry which is preliminary data.</text>
</comment>
<accession>A0ABX2KXX5</accession>
<evidence type="ECO:0000313" key="2">
    <source>
        <dbReference type="EMBL" id="NUB18403.1"/>
    </source>
</evidence>
<dbReference type="Proteomes" id="UP000639419">
    <property type="component" value="Unassembled WGS sequence"/>
</dbReference>
<dbReference type="InterPro" id="IPR054075">
    <property type="entry name" value="Gp53-like_C"/>
</dbReference>
<evidence type="ECO:0000259" key="1">
    <source>
        <dbReference type="Pfam" id="PF21882"/>
    </source>
</evidence>
<proteinExistence type="predicted"/>
<sequence length="76" mass="8171">MLSNAVGYTTVEFPKPFTTAVFCVLPTPIDGSDPTPSQAVFATDGPRTLVDFKFFAWRPSTDGGVAINTNWFALGI</sequence>
<dbReference type="EMBL" id="WHOR01000016">
    <property type="protein sequence ID" value="NUB18403.1"/>
    <property type="molecule type" value="Genomic_DNA"/>
</dbReference>
<reference evidence="2 3" key="1">
    <citation type="submission" date="2019-10" db="EMBL/GenBank/DDBJ databases">
        <title>Genome sequence of Azospirillum formosense CC-Nfb-7.</title>
        <authorList>
            <person name="Ambrosini A."/>
            <person name="Sant'Anna F.H."/>
            <person name="Cassan F.D."/>
            <person name="Souza E.M."/>
            <person name="Passaglia L.M.P."/>
        </authorList>
    </citation>
    <scope>NUCLEOTIDE SEQUENCE [LARGE SCALE GENOMIC DNA]</scope>
    <source>
        <strain evidence="2 3">CC-NFb-7</strain>
    </source>
</reference>
<feature type="domain" description="Putative tail fiber protein gp53-like C-terminal" evidence="1">
    <location>
        <begin position="5"/>
        <end position="75"/>
    </location>
</feature>
<gene>
    <name evidence="2" type="ORF">GBZ26_04080</name>
</gene>
<protein>
    <recommendedName>
        <fullName evidence="1">Putative tail fiber protein gp53-like C-terminal domain-containing protein</fullName>
    </recommendedName>
</protein>
<evidence type="ECO:0000313" key="3">
    <source>
        <dbReference type="Proteomes" id="UP000639419"/>
    </source>
</evidence>